<dbReference type="CDD" id="cd02440">
    <property type="entry name" value="AdoMet_MTases"/>
    <property type="match status" value="1"/>
</dbReference>
<evidence type="ECO:0000256" key="2">
    <source>
        <dbReference type="ARBA" id="ARBA00022603"/>
    </source>
</evidence>
<dbReference type="GO" id="GO:0008168">
    <property type="term" value="F:methyltransferase activity"/>
    <property type="evidence" value="ECO:0007669"/>
    <property type="project" value="UniProtKB-KW"/>
</dbReference>
<dbReference type="PANTHER" id="PTHR12176">
    <property type="entry name" value="SAM-DEPENDENT METHYLTRANSFERASE SUPERFAMILY PROTEIN"/>
    <property type="match status" value="1"/>
</dbReference>
<keyword evidence="3" id="KW-0808">Transferase</keyword>
<dbReference type="Gene3D" id="3.40.50.150">
    <property type="entry name" value="Vaccinia Virus protein VP39"/>
    <property type="match status" value="1"/>
</dbReference>
<dbReference type="InterPro" id="IPR025714">
    <property type="entry name" value="Methyltranfer_dom"/>
</dbReference>
<dbReference type="InterPro" id="IPR051419">
    <property type="entry name" value="Lys/N-term_MeTrsfase_sf"/>
</dbReference>
<protein>
    <recommendedName>
        <fullName evidence="4">Methyltransferase domain-containing protein</fullName>
    </recommendedName>
</protein>
<dbReference type="PANTHER" id="PTHR12176:SF80">
    <property type="entry name" value="EEF1A LYSINE METHYLTRANSFERASE 4"/>
    <property type="match status" value="1"/>
</dbReference>
<comment type="similarity">
    <text evidence="1">Belongs to the methyltransferase superfamily.</text>
</comment>
<feature type="domain" description="Methyltransferase" evidence="4">
    <location>
        <begin position="50"/>
        <end position="166"/>
    </location>
</feature>
<name>A0A0H5FUY3_9BASI</name>
<gene>
    <name evidence="5" type="ORF">ls5931a1_00084</name>
</gene>
<organism evidence="5">
    <name type="scientific">Leucosporidium scottii</name>
    <dbReference type="NCBI Taxonomy" id="5278"/>
    <lineage>
        <taxon>Eukaryota</taxon>
        <taxon>Fungi</taxon>
        <taxon>Dikarya</taxon>
        <taxon>Basidiomycota</taxon>
        <taxon>Pucciniomycotina</taxon>
        <taxon>Microbotryomycetes</taxon>
        <taxon>Leucosporidiales</taxon>
        <taxon>Leucosporidium</taxon>
    </lineage>
</organism>
<dbReference type="SUPFAM" id="SSF53335">
    <property type="entry name" value="S-adenosyl-L-methionine-dependent methyltransferases"/>
    <property type="match status" value="1"/>
</dbReference>
<dbReference type="InterPro" id="IPR029063">
    <property type="entry name" value="SAM-dependent_MTases_sf"/>
</dbReference>
<evidence type="ECO:0000256" key="1">
    <source>
        <dbReference type="ARBA" id="ARBA00008361"/>
    </source>
</evidence>
<sequence length="209" mass="24272">MDLLPQHNSAYGTQEYWDERYAREAPDATFDWLKKYEDMKPYIHQFVPDRSKRILHLGCGNSTLPIDMYDDGYEQQANLDYSSVVIEKQQALHGEVRPKMTWCTGDIRKLPFEDGSFDVCIDKGTMDAMMTQGGDPWNPPAEIMQACKEEVDEVCRVLAPGGIFLYLTWGQPHFRKRHLVREGWTIQVEELGGESSFSYFLYILRQTNE</sequence>
<proteinExistence type="inferred from homology"/>
<dbReference type="EMBL" id="LN868513">
    <property type="protein sequence ID" value="CRX79293.1"/>
    <property type="molecule type" value="Genomic_DNA"/>
</dbReference>
<evidence type="ECO:0000259" key="4">
    <source>
        <dbReference type="Pfam" id="PF13847"/>
    </source>
</evidence>
<reference evidence="5" key="1">
    <citation type="submission" date="2015-06" db="EMBL/GenBank/DDBJ databases">
        <title>Genetic Architecture Underlying Mating-Type Determination in the Yeast Leucosporidium scottii and the Evolution of Mating Systems in Basidiomycetes.</title>
        <authorList>
            <person name="Maia T.M."/>
            <person name="Lopes S."/>
            <person name="Almeida J.M.G.C.F."/>
            <person name="Rosa L.H."/>
            <person name="Sampaio J.P."/>
            <person name="Goncalves P."/>
            <person name="Coelho M.A."/>
        </authorList>
    </citation>
    <scope>NUCLEOTIDE SEQUENCE</scope>
</reference>
<evidence type="ECO:0000313" key="5">
    <source>
        <dbReference type="EMBL" id="CRX79293.1"/>
    </source>
</evidence>
<dbReference type="Pfam" id="PF13847">
    <property type="entry name" value="Methyltransf_31"/>
    <property type="match status" value="1"/>
</dbReference>
<dbReference type="GO" id="GO:0032259">
    <property type="term" value="P:methylation"/>
    <property type="evidence" value="ECO:0007669"/>
    <property type="project" value="UniProtKB-KW"/>
</dbReference>
<dbReference type="AlphaFoldDB" id="A0A0H5FUY3"/>
<accession>A0A0H5FUY3</accession>
<keyword evidence="2" id="KW-0489">Methyltransferase</keyword>
<evidence type="ECO:0000256" key="3">
    <source>
        <dbReference type="ARBA" id="ARBA00022679"/>
    </source>
</evidence>